<keyword evidence="2" id="KW-1185">Reference proteome</keyword>
<accession>A0ACB6QSM0</accession>
<proteinExistence type="predicted"/>
<sequence length="279" mass="31015">MRILPRGLRCQVRQLDGKNYVKNHWAEAHFATGLPKSSDHLRQGRVNNGDAELGALSFTWRSFARDGGRVGQVNRREASAAKKSAYLGFEVLSSGKGATKCFLALRSSAPIEREFTESRFNACINNALRLSKSERAVSQRRDNIYLRTSDKTLGAYADAIEPIPDGIRKPILRRIEIPTRAVLLDFQENEEVHLAKEEVLTVLLGWKVILLGLKLLPEAGPPDECLPKGTKTQKALHGAHQVSPTAHFSEDPSSSRFIGVCSIQFNTLYVHSYHSTHSS</sequence>
<reference evidence="1" key="1">
    <citation type="journal article" date="2020" name="Stud. Mycol.">
        <title>101 Dothideomycetes genomes: a test case for predicting lifestyles and emergence of pathogens.</title>
        <authorList>
            <person name="Haridas S."/>
            <person name="Albert R."/>
            <person name="Binder M."/>
            <person name="Bloem J."/>
            <person name="Labutti K."/>
            <person name="Salamov A."/>
            <person name="Andreopoulos B."/>
            <person name="Baker S."/>
            <person name="Barry K."/>
            <person name="Bills G."/>
            <person name="Bluhm B."/>
            <person name="Cannon C."/>
            <person name="Castanera R."/>
            <person name="Culley D."/>
            <person name="Daum C."/>
            <person name="Ezra D."/>
            <person name="Gonzalez J."/>
            <person name="Henrissat B."/>
            <person name="Kuo A."/>
            <person name="Liang C."/>
            <person name="Lipzen A."/>
            <person name="Lutzoni F."/>
            <person name="Magnuson J."/>
            <person name="Mondo S."/>
            <person name="Nolan M."/>
            <person name="Ohm R."/>
            <person name="Pangilinan J."/>
            <person name="Park H.-J."/>
            <person name="Ramirez L."/>
            <person name="Alfaro M."/>
            <person name="Sun H."/>
            <person name="Tritt A."/>
            <person name="Yoshinaga Y."/>
            <person name="Zwiers L.-H."/>
            <person name="Turgeon B."/>
            <person name="Goodwin S."/>
            <person name="Spatafora J."/>
            <person name="Crous P."/>
            <person name="Grigoriev I."/>
        </authorList>
    </citation>
    <scope>NUCLEOTIDE SEQUENCE</scope>
    <source>
        <strain evidence="1">ATCC 200398</strain>
    </source>
</reference>
<protein>
    <submittedName>
        <fullName evidence="1">Uncharacterized protein</fullName>
    </submittedName>
</protein>
<gene>
    <name evidence="1" type="ORF">BDR25DRAFT_355732</name>
</gene>
<name>A0ACB6QSM0_9PLEO</name>
<evidence type="ECO:0000313" key="2">
    <source>
        <dbReference type="Proteomes" id="UP000799755"/>
    </source>
</evidence>
<evidence type="ECO:0000313" key="1">
    <source>
        <dbReference type="EMBL" id="KAF2470004.1"/>
    </source>
</evidence>
<dbReference type="EMBL" id="MU003509">
    <property type="protein sequence ID" value="KAF2470004.1"/>
    <property type="molecule type" value="Genomic_DNA"/>
</dbReference>
<dbReference type="Proteomes" id="UP000799755">
    <property type="component" value="Unassembled WGS sequence"/>
</dbReference>
<organism evidence="1 2">
    <name type="scientific">Lindgomyces ingoldianus</name>
    <dbReference type="NCBI Taxonomy" id="673940"/>
    <lineage>
        <taxon>Eukaryota</taxon>
        <taxon>Fungi</taxon>
        <taxon>Dikarya</taxon>
        <taxon>Ascomycota</taxon>
        <taxon>Pezizomycotina</taxon>
        <taxon>Dothideomycetes</taxon>
        <taxon>Pleosporomycetidae</taxon>
        <taxon>Pleosporales</taxon>
        <taxon>Lindgomycetaceae</taxon>
        <taxon>Lindgomyces</taxon>
    </lineage>
</organism>
<comment type="caution">
    <text evidence="1">The sequence shown here is derived from an EMBL/GenBank/DDBJ whole genome shotgun (WGS) entry which is preliminary data.</text>
</comment>